<keyword evidence="2" id="KW-1185">Reference proteome</keyword>
<proteinExistence type="predicted"/>
<organism evidence="1 2">
    <name type="scientific">Eretmocerus hayati</name>
    <dbReference type="NCBI Taxonomy" id="131215"/>
    <lineage>
        <taxon>Eukaryota</taxon>
        <taxon>Metazoa</taxon>
        <taxon>Ecdysozoa</taxon>
        <taxon>Arthropoda</taxon>
        <taxon>Hexapoda</taxon>
        <taxon>Insecta</taxon>
        <taxon>Pterygota</taxon>
        <taxon>Neoptera</taxon>
        <taxon>Endopterygota</taxon>
        <taxon>Hymenoptera</taxon>
        <taxon>Apocrita</taxon>
        <taxon>Proctotrupomorpha</taxon>
        <taxon>Chalcidoidea</taxon>
        <taxon>Aphelinidae</taxon>
        <taxon>Aphelininae</taxon>
        <taxon>Eretmocerus</taxon>
    </lineage>
</organism>
<name>A0ACC2P7Q6_9HYME</name>
<gene>
    <name evidence="1" type="ORF">QAD02_015263</name>
</gene>
<reference evidence="1" key="1">
    <citation type="submission" date="2023-04" db="EMBL/GenBank/DDBJ databases">
        <title>A chromosome-level genome assembly of the parasitoid wasp Eretmocerus hayati.</title>
        <authorList>
            <person name="Zhong Y."/>
            <person name="Liu S."/>
            <person name="Liu Y."/>
        </authorList>
    </citation>
    <scope>NUCLEOTIDE SEQUENCE</scope>
    <source>
        <strain evidence="1">ZJU_SS_LIU_2023</strain>
    </source>
</reference>
<comment type="caution">
    <text evidence="1">The sequence shown here is derived from an EMBL/GenBank/DDBJ whole genome shotgun (WGS) entry which is preliminary data.</text>
</comment>
<evidence type="ECO:0000313" key="2">
    <source>
        <dbReference type="Proteomes" id="UP001239111"/>
    </source>
</evidence>
<evidence type="ECO:0000313" key="1">
    <source>
        <dbReference type="EMBL" id="KAJ8679476.1"/>
    </source>
</evidence>
<protein>
    <submittedName>
        <fullName evidence="1">Uncharacterized protein</fullName>
    </submittedName>
</protein>
<accession>A0ACC2P7Q6</accession>
<dbReference type="Proteomes" id="UP001239111">
    <property type="component" value="Chromosome 2"/>
</dbReference>
<dbReference type="EMBL" id="CM056742">
    <property type="protein sequence ID" value="KAJ8679476.1"/>
    <property type="molecule type" value="Genomic_DNA"/>
</dbReference>
<sequence>MHEVSSPTASGRPFSEYIKKIALKPRGKWDDWCDARGCTGLDIYPYTWFTTVVGDDDSNYMYKDGSDSVRGEDEDNDADSSVIYYRLGVLVICIAAVGKTTSSSIRLQPVAIAFVPSL</sequence>